<keyword evidence="3" id="KW-1185">Reference proteome</keyword>
<organism evidence="2 3">
    <name type="scientific">Pseudoalteromonas atlantica</name>
    <name type="common">Alteromonas atlantica</name>
    <dbReference type="NCBI Taxonomy" id="288"/>
    <lineage>
        <taxon>Bacteria</taxon>
        <taxon>Pseudomonadati</taxon>
        <taxon>Pseudomonadota</taxon>
        <taxon>Gammaproteobacteria</taxon>
        <taxon>Alteromonadales</taxon>
        <taxon>Pseudoalteromonadaceae</taxon>
        <taxon>Pseudoalteromonas</taxon>
    </lineage>
</organism>
<evidence type="ECO:0000313" key="2">
    <source>
        <dbReference type="EMBL" id="GEK74995.1"/>
    </source>
</evidence>
<protein>
    <recommendedName>
        <fullName evidence="4">Cxxc_20_cxxc protein</fullName>
    </recommendedName>
</protein>
<feature type="transmembrane region" description="Helical" evidence="1">
    <location>
        <begin position="66"/>
        <end position="84"/>
    </location>
</feature>
<dbReference type="RefSeq" id="WP_154944481.1">
    <property type="nucleotide sequence ID" value="NZ_BJUT01000001.1"/>
</dbReference>
<dbReference type="Proteomes" id="UP000321189">
    <property type="component" value="Unassembled WGS sequence"/>
</dbReference>
<evidence type="ECO:0000313" key="3">
    <source>
        <dbReference type="Proteomes" id="UP000321189"/>
    </source>
</evidence>
<accession>A0ABQ0U9B6</accession>
<evidence type="ECO:0000256" key="1">
    <source>
        <dbReference type="SAM" id="Phobius"/>
    </source>
</evidence>
<comment type="caution">
    <text evidence="2">The sequence shown here is derived from an EMBL/GenBank/DDBJ whole genome shotgun (WGS) entry which is preliminary data.</text>
</comment>
<sequence length="98" mass="11185">MLPKCLNCQKNISLAWFVVARMSTKYRCTECGALHEFTQRHKLIGIIAVIPLIILVNILETIIPSSVLRFVFLLALAVTVMVFIPKQYKLSDHDNLKE</sequence>
<name>A0ABQ0U9B6_PSEAF</name>
<evidence type="ECO:0008006" key="4">
    <source>
        <dbReference type="Google" id="ProtNLM"/>
    </source>
</evidence>
<reference evidence="2 3" key="1">
    <citation type="submission" date="2019-07" db="EMBL/GenBank/DDBJ databases">
        <title>Whole genome shotgun sequence of Pseudoalteromonas atlantica NBRC 103033.</title>
        <authorList>
            <person name="Hosoyama A."/>
            <person name="Uohara A."/>
            <person name="Ohji S."/>
            <person name="Ichikawa N."/>
        </authorList>
    </citation>
    <scope>NUCLEOTIDE SEQUENCE [LARGE SCALE GENOMIC DNA]</scope>
    <source>
        <strain evidence="2 3">NBRC 103033</strain>
    </source>
</reference>
<dbReference type="EMBL" id="BJUT01000001">
    <property type="protein sequence ID" value="GEK74995.1"/>
    <property type="molecule type" value="Genomic_DNA"/>
</dbReference>
<keyword evidence="1" id="KW-0472">Membrane</keyword>
<feature type="transmembrane region" description="Helical" evidence="1">
    <location>
        <begin position="43"/>
        <end position="60"/>
    </location>
</feature>
<gene>
    <name evidence="2" type="ORF">PAT01_02990</name>
</gene>
<keyword evidence="1" id="KW-1133">Transmembrane helix</keyword>
<keyword evidence="1" id="KW-0812">Transmembrane</keyword>
<proteinExistence type="predicted"/>